<evidence type="ECO:0000256" key="1">
    <source>
        <dbReference type="SAM" id="MobiDB-lite"/>
    </source>
</evidence>
<reference evidence="2 3" key="1">
    <citation type="submission" date="2018-07" db="EMBL/GenBank/DDBJ databases">
        <title>A high quality draft genome assembly of the barn swallow (H. rustica rustica).</title>
        <authorList>
            <person name="Formenti G."/>
            <person name="Chiara M."/>
            <person name="Poveda L."/>
            <person name="Francoijs K.-J."/>
            <person name="Bonisoli-Alquati A."/>
            <person name="Canova L."/>
            <person name="Gianfranceschi L."/>
            <person name="Horner D.S."/>
            <person name="Saino N."/>
        </authorList>
    </citation>
    <scope>NUCLEOTIDE SEQUENCE [LARGE SCALE GENOMIC DNA]</scope>
    <source>
        <strain evidence="2">Chelidonia</strain>
        <tissue evidence="2">Blood</tissue>
    </source>
</reference>
<organism evidence="2 3">
    <name type="scientific">Hirundo rustica rustica</name>
    <dbReference type="NCBI Taxonomy" id="333673"/>
    <lineage>
        <taxon>Eukaryota</taxon>
        <taxon>Metazoa</taxon>
        <taxon>Chordata</taxon>
        <taxon>Craniata</taxon>
        <taxon>Vertebrata</taxon>
        <taxon>Euteleostomi</taxon>
        <taxon>Archelosauria</taxon>
        <taxon>Archosauria</taxon>
        <taxon>Dinosauria</taxon>
        <taxon>Saurischia</taxon>
        <taxon>Theropoda</taxon>
        <taxon>Coelurosauria</taxon>
        <taxon>Aves</taxon>
        <taxon>Neognathae</taxon>
        <taxon>Neoaves</taxon>
        <taxon>Telluraves</taxon>
        <taxon>Australaves</taxon>
        <taxon>Passeriformes</taxon>
        <taxon>Sylvioidea</taxon>
        <taxon>Hirundinidae</taxon>
        <taxon>Hirundo</taxon>
    </lineage>
</organism>
<dbReference type="EMBL" id="QRBI01000131">
    <property type="protein sequence ID" value="RMC03232.1"/>
    <property type="molecule type" value="Genomic_DNA"/>
</dbReference>
<gene>
    <name evidence="2" type="ORF">DUI87_20426</name>
</gene>
<feature type="compositionally biased region" description="Basic and acidic residues" evidence="1">
    <location>
        <begin position="160"/>
        <end position="170"/>
    </location>
</feature>
<accession>A0A3M0JQD2</accession>
<feature type="region of interest" description="Disordered" evidence="1">
    <location>
        <begin position="153"/>
        <end position="175"/>
    </location>
</feature>
<dbReference type="AlphaFoldDB" id="A0A3M0JQD2"/>
<sequence>MILNNVNHCAAALKQVIQSRAICILGQFKTWLRKDISDLMMTVLFQTRGRTRNPPDVQQFNEPIIILNLLAFELITVKLTAKTNTQNRVIFGNYPLIEGWVMSLVTASVFSLINPPLKTEADEGSCPQICILSSLISPNASAPASYFLGEPSTQNTTDVARGHEKNDTHTASRQGKKRREVYFLDLTYIDSGQ</sequence>
<keyword evidence="3" id="KW-1185">Reference proteome</keyword>
<dbReference type="Proteomes" id="UP000269221">
    <property type="component" value="Unassembled WGS sequence"/>
</dbReference>
<name>A0A3M0JQD2_HIRRU</name>
<protein>
    <submittedName>
        <fullName evidence="2">Uncharacterized protein</fullName>
    </submittedName>
</protein>
<evidence type="ECO:0000313" key="2">
    <source>
        <dbReference type="EMBL" id="RMC03232.1"/>
    </source>
</evidence>
<evidence type="ECO:0000313" key="3">
    <source>
        <dbReference type="Proteomes" id="UP000269221"/>
    </source>
</evidence>
<comment type="caution">
    <text evidence="2">The sequence shown here is derived from an EMBL/GenBank/DDBJ whole genome shotgun (WGS) entry which is preliminary data.</text>
</comment>
<proteinExistence type="predicted"/>